<organism evidence="2 3">
    <name type="scientific">Algibacter pectinivorans</name>
    <dbReference type="NCBI Taxonomy" id="870482"/>
    <lineage>
        <taxon>Bacteria</taxon>
        <taxon>Pseudomonadati</taxon>
        <taxon>Bacteroidota</taxon>
        <taxon>Flavobacteriia</taxon>
        <taxon>Flavobacteriales</taxon>
        <taxon>Flavobacteriaceae</taxon>
        <taxon>Algibacter</taxon>
    </lineage>
</organism>
<dbReference type="Pfam" id="PF13477">
    <property type="entry name" value="Glyco_trans_4_2"/>
    <property type="match status" value="1"/>
</dbReference>
<dbReference type="STRING" id="870482.SAMN04487987_103387"/>
<reference evidence="3" key="1">
    <citation type="submission" date="2016-10" db="EMBL/GenBank/DDBJ databases">
        <authorList>
            <person name="Varghese N."/>
            <person name="Submissions S."/>
        </authorList>
    </citation>
    <scope>NUCLEOTIDE SEQUENCE [LARGE SCALE GENOMIC DNA]</scope>
    <source>
        <strain evidence="3">DSM 25730</strain>
    </source>
</reference>
<dbReference type="GO" id="GO:0016757">
    <property type="term" value="F:glycosyltransferase activity"/>
    <property type="evidence" value="ECO:0007669"/>
    <property type="project" value="UniProtKB-ARBA"/>
</dbReference>
<protein>
    <submittedName>
        <fullName evidence="2">Glycosyltransferase involved in cell wall bisynthesis</fullName>
    </submittedName>
</protein>
<dbReference type="AlphaFoldDB" id="A0A1I1PD77"/>
<evidence type="ECO:0000259" key="1">
    <source>
        <dbReference type="Pfam" id="PF13477"/>
    </source>
</evidence>
<dbReference type="SUPFAM" id="SSF53756">
    <property type="entry name" value="UDP-Glycosyltransferase/glycogen phosphorylase"/>
    <property type="match status" value="1"/>
</dbReference>
<keyword evidence="2" id="KW-0808">Transferase</keyword>
<dbReference type="Pfam" id="PF13692">
    <property type="entry name" value="Glyco_trans_1_4"/>
    <property type="match status" value="1"/>
</dbReference>
<evidence type="ECO:0000313" key="3">
    <source>
        <dbReference type="Proteomes" id="UP000199439"/>
    </source>
</evidence>
<dbReference type="Proteomes" id="UP000199439">
    <property type="component" value="Unassembled WGS sequence"/>
</dbReference>
<feature type="domain" description="Glycosyltransferase subfamily 4-like N-terminal" evidence="1">
    <location>
        <begin position="25"/>
        <end position="146"/>
    </location>
</feature>
<name>A0A1I1PD77_9FLAO</name>
<dbReference type="EMBL" id="FOMI01000003">
    <property type="protein sequence ID" value="SFD07552.1"/>
    <property type="molecule type" value="Genomic_DNA"/>
</dbReference>
<sequence>MKKKIIRVTTVPASLRGLLYGQLKFMSAHYNVIAISSNDEYNLLKMVSERENVPTVAIDMTRKITPIKDLISVYKLYKLFKKEKPFIVHSHTPKAGTLSMIAAKFAGVPHRLHTIAGLPLLVATGKKRWLLNTVEKITYAAASMIYPNSHGLYDIILEEKFTTKNKLKVIAHGSSNGIDVDHFSLNHFSNTTENKALKQKLNIAETDFVFIYVGRLVADKGIKELLEAFNTISKTHKDAKLLLVGDFETDLDPLDEKTLEIKDTNPQIISTGWATDVRPYFAIANVLAFPSYREGFPNVVMQAGAMELPAIVTNINGCNEIIIEGENGCIIPVRDANALHDAMLKIYNKTFVYDKAKCRELIVKRYQRQVIWDGLLQEYKNLENK</sequence>
<dbReference type="OrthoDB" id="9790710at2"/>
<gene>
    <name evidence="2" type="ORF">SAMN04487987_103387</name>
</gene>
<dbReference type="Gene3D" id="3.40.50.2000">
    <property type="entry name" value="Glycogen Phosphorylase B"/>
    <property type="match status" value="2"/>
</dbReference>
<dbReference type="PANTHER" id="PTHR12526:SF630">
    <property type="entry name" value="GLYCOSYLTRANSFERASE"/>
    <property type="match status" value="1"/>
</dbReference>
<dbReference type="PANTHER" id="PTHR12526">
    <property type="entry name" value="GLYCOSYLTRANSFERASE"/>
    <property type="match status" value="1"/>
</dbReference>
<accession>A0A1I1PD77</accession>
<dbReference type="CDD" id="cd03808">
    <property type="entry name" value="GT4_CapM-like"/>
    <property type="match status" value="1"/>
</dbReference>
<keyword evidence="3" id="KW-1185">Reference proteome</keyword>
<proteinExistence type="predicted"/>
<dbReference type="InterPro" id="IPR028098">
    <property type="entry name" value="Glyco_trans_4-like_N"/>
</dbReference>
<dbReference type="RefSeq" id="WP_092850775.1">
    <property type="nucleotide sequence ID" value="NZ_FOMI01000003.1"/>
</dbReference>
<evidence type="ECO:0000313" key="2">
    <source>
        <dbReference type="EMBL" id="SFD07552.1"/>
    </source>
</evidence>